<evidence type="ECO:0000256" key="10">
    <source>
        <dbReference type="SAM" id="MobiDB-lite"/>
    </source>
</evidence>
<feature type="transmembrane region" description="Helical" evidence="9">
    <location>
        <begin position="628"/>
        <end position="651"/>
    </location>
</feature>
<gene>
    <name evidence="13" type="primary">PMT2_7</name>
    <name evidence="13" type="ORF">GGI25_003556</name>
</gene>
<evidence type="ECO:0000256" key="4">
    <source>
        <dbReference type="ARBA" id="ARBA00022676"/>
    </source>
</evidence>
<evidence type="ECO:0000259" key="12">
    <source>
        <dbReference type="Pfam" id="PF16192"/>
    </source>
</evidence>
<feature type="domain" description="ArnT-like N-terminal" evidence="11">
    <location>
        <begin position="18"/>
        <end position="230"/>
    </location>
</feature>
<feature type="region of interest" description="Disordered" evidence="10">
    <location>
        <begin position="394"/>
        <end position="433"/>
    </location>
</feature>
<proteinExistence type="inferred from homology"/>
<feature type="transmembrane region" description="Helical" evidence="9">
    <location>
        <begin position="167"/>
        <end position="191"/>
    </location>
</feature>
<feature type="transmembrane region" description="Helical" evidence="9">
    <location>
        <begin position="573"/>
        <end position="591"/>
    </location>
</feature>
<feature type="compositionally biased region" description="Low complexity" evidence="10">
    <location>
        <begin position="401"/>
        <end position="429"/>
    </location>
</feature>
<evidence type="ECO:0000256" key="6">
    <source>
        <dbReference type="ARBA" id="ARBA00022692"/>
    </source>
</evidence>
<evidence type="ECO:0000313" key="13">
    <source>
        <dbReference type="EMBL" id="KAJ2676521.1"/>
    </source>
</evidence>
<dbReference type="InterPro" id="IPR027005">
    <property type="entry name" value="PMT-like"/>
</dbReference>
<sequence length="678" mass="76471">MFSSRLVLDTTDKITLVVLTIVSAWTRLWQLSRLTTVTWDEAHFGRFGLMYLNQTFIHDVHPPLGKMVIAVCEHLTGFDAQGFDFASGAEYPGGGYTMLRALIAVFGIVTPHWAYLTMRRRGRTEAILAMWFVIFENALCLMSRLVVLDGMLVCLTAMSFMARGSPLLVGVLLGLTVSVKWVGVCSFVPVLASLVDTARRRSLVLFLARSGLALAIIPAIVYVGLFGVHYRWQTVRGYGEHTMPREFQANLRSNRYNRMPSNVAYGSIAKLETLTKTKSEERGRLFAVVGRPAGYGEVMTGADWWVFDNPSTNTSSSGGLEFIKDGSVVRLVSDLWKKPLDINSGGGVELAAGNETARWAVEIVRQGGTSQDKYLHPLTTVFRLRHQKAHCTLSLNDSPYNSKNNENSDNDSDNNNNNNNSSGSNNDTNTAVGTPVVCDGKSTLWRVEYHVHLAQGFDSNLRGKVPTSFFKNFVWQNTNMLKMNQELVLDPDRYDVLASAPWSWPLLIYPMRMTMWTVEAISRHSVVVYEIGNPVLWWASTLACVVRPIRFLVRIIKTRRKAGVVWEYYRDPLGSLLWLAWLTHYLLFFAIGRVTYLHHYLPALYFALLLLALELGSVAKQQRRRGRWMVMMVMATMLAVFAMFAPCTFGWRQRGTTDLAHLRWLPSWNIAGSKYDAI</sequence>
<keyword evidence="6 9" id="KW-0812">Transmembrane</keyword>
<reference evidence="13" key="1">
    <citation type="submission" date="2022-07" db="EMBL/GenBank/DDBJ databases">
        <title>Phylogenomic reconstructions and comparative analyses of Kickxellomycotina fungi.</title>
        <authorList>
            <person name="Reynolds N.K."/>
            <person name="Stajich J.E."/>
            <person name="Barry K."/>
            <person name="Grigoriev I.V."/>
            <person name="Crous P."/>
            <person name="Smith M.E."/>
        </authorList>
    </citation>
    <scope>NUCLEOTIDE SEQUENCE</scope>
    <source>
        <strain evidence="13">NRRL 3115</strain>
    </source>
</reference>
<comment type="subcellular location">
    <subcellularLocation>
        <location evidence="1">Endomembrane system</location>
        <topology evidence="1">Multi-pass membrane protein</topology>
    </subcellularLocation>
    <subcellularLocation>
        <location evidence="9">Endoplasmic reticulum membrane</location>
        <topology evidence="9">Multi-pass membrane protein</topology>
    </subcellularLocation>
</comment>
<evidence type="ECO:0000256" key="8">
    <source>
        <dbReference type="ARBA" id="ARBA00023136"/>
    </source>
</evidence>
<name>A0A9W8KXZ7_9FUNG</name>
<comment type="catalytic activity">
    <reaction evidence="9">
        <text>a di-trans,poly-cis-dolichyl beta-D-mannosyl phosphate + L-threonyl-[protein] = 3-O-(alpha-D-mannosyl)-L-threonyl-[protein] + a di-trans,poly-cis-dolichyl phosphate + H(+)</text>
        <dbReference type="Rhea" id="RHEA:53396"/>
        <dbReference type="Rhea" id="RHEA-COMP:11060"/>
        <dbReference type="Rhea" id="RHEA-COMP:13547"/>
        <dbReference type="Rhea" id="RHEA-COMP:19498"/>
        <dbReference type="Rhea" id="RHEA-COMP:19501"/>
        <dbReference type="ChEBI" id="CHEBI:15378"/>
        <dbReference type="ChEBI" id="CHEBI:30013"/>
        <dbReference type="ChEBI" id="CHEBI:57683"/>
        <dbReference type="ChEBI" id="CHEBI:58211"/>
        <dbReference type="ChEBI" id="CHEBI:137323"/>
        <dbReference type="EC" id="2.4.1.109"/>
    </reaction>
</comment>
<feature type="transmembrane region" description="Helical" evidence="9">
    <location>
        <begin position="597"/>
        <end position="616"/>
    </location>
</feature>
<feature type="transmembrane region" description="Helical" evidence="9">
    <location>
        <begin position="128"/>
        <end position="147"/>
    </location>
</feature>
<dbReference type="AlphaFoldDB" id="A0A9W8KXZ7"/>
<dbReference type="Pfam" id="PF16192">
    <property type="entry name" value="PMT_4TMC"/>
    <property type="match status" value="1"/>
</dbReference>
<feature type="transmembrane region" description="Helical" evidence="9">
    <location>
        <begin position="535"/>
        <end position="553"/>
    </location>
</feature>
<dbReference type="InterPro" id="IPR032421">
    <property type="entry name" value="PMT_4TMC"/>
</dbReference>
<dbReference type="InterPro" id="IPR003342">
    <property type="entry name" value="ArnT-like_N"/>
</dbReference>
<evidence type="ECO:0000256" key="2">
    <source>
        <dbReference type="ARBA" id="ARBA00004922"/>
    </source>
</evidence>
<comment type="similarity">
    <text evidence="3 9">Belongs to the glycosyltransferase 39 family.</text>
</comment>
<keyword evidence="5 9" id="KW-0808">Transferase</keyword>
<evidence type="ECO:0000256" key="5">
    <source>
        <dbReference type="ARBA" id="ARBA00022679"/>
    </source>
</evidence>
<feature type="transmembrane region" description="Helical" evidence="9">
    <location>
        <begin position="97"/>
        <end position="116"/>
    </location>
</feature>
<dbReference type="Pfam" id="PF02366">
    <property type="entry name" value="PMT"/>
    <property type="match status" value="1"/>
</dbReference>
<dbReference type="EC" id="2.4.1.109" evidence="9"/>
<dbReference type="GO" id="GO:0005789">
    <property type="term" value="C:endoplasmic reticulum membrane"/>
    <property type="evidence" value="ECO:0007669"/>
    <property type="project" value="UniProtKB-SubCell"/>
</dbReference>
<keyword evidence="4 9" id="KW-0328">Glycosyltransferase</keyword>
<keyword evidence="9" id="KW-0256">Endoplasmic reticulum</keyword>
<keyword evidence="7 9" id="KW-1133">Transmembrane helix</keyword>
<dbReference type="Proteomes" id="UP001151518">
    <property type="component" value="Unassembled WGS sequence"/>
</dbReference>
<dbReference type="SUPFAM" id="SSF82109">
    <property type="entry name" value="MIR domain"/>
    <property type="match status" value="1"/>
</dbReference>
<comment type="catalytic activity">
    <reaction evidence="9">
        <text>a di-trans,poly-cis-dolichyl beta-D-mannosyl phosphate + L-seryl-[protein] = 3-O-(alpha-D-mannosyl)-L-seryl-[protein] + a di-trans,poly-cis-dolichyl phosphate + H(+)</text>
        <dbReference type="Rhea" id="RHEA:17377"/>
        <dbReference type="Rhea" id="RHEA-COMP:9863"/>
        <dbReference type="Rhea" id="RHEA-COMP:13546"/>
        <dbReference type="Rhea" id="RHEA-COMP:19498"/>
        <dbReference type="Rhea" id="RHEA-COMP:19501"/>
        <dbReference type="ChEBI" id="CHEBI:15378"/>
        <dbReference type="ChEBI" id="CHEBI:29999"/>
        <dbReference type="ChEBI" id="CHEBI:57683"/>
        <dbReference type="ChEBI" id="CHEBI:58211"/>
        <dbReference type="ChEBI" id="CHEBI:137321"/>
        <dbReference type="EC" id="2.4.1.109"/>
    </reaction>
</comment>
<feature type="transmembrane region" description="Helical" evidence="9">
    <location>
        <begin position="203"/>
        <end position="225"/>
    </location>
</feature>
<organism evidence="13 14">
    <name type="scientific">Coemansia spiralis</name>
    <dbReference type="NCBI Taxonomy" id="417178"/>
    <lineage>
        <taxon>Eukaryota</taxon>
        <taxon>Fungi</taxon>
        <taxon>Fungi incertae sedis</taxon>
        <taxon>Zoopagomycota</taxon>
        <taxon>Kickxellomycotina</taxon>
        <taxon>Kickxellomycetes</taxon>
        <taxon>Kickxellales</taxon>
        <taxon>Kickxellaceae</taxon>
        <taxon>Coemansia</taxon>
    </lineage>
</organism>
<dbReference type="InterPro" id="IPR036300">
    <property type="entry name" value="MIR_dom_sf"/>
</dbReference>
<evidence type="ECO:0000256" key="1">
    <source>
        <dbReference type="ARBA" id="ARBA00004127"/>
    </source>
</evidence>
<dbReference type="GO" id="GO:0004169">
    <property type="term" value="F:dolichyl-phosphate-mannose-protein mannosyltransferase activity"/>
    <property type="evidence" value="ECO:0007669"/>
    <property type="project" value="UniProtKB-UniRule"/>
</dbReference>
<evidence type="ECO:0000259" key="11">
    <source>
        <dbReference type="Pfam" id="PF02366"/>
    </source>
</evidence>
<evidence type="ECO:0000313" key="14">
    <source>
        <dbReference type="Proteomes" id="UP001151518"/>
    </source>
</evidence>
<comment type="caution">
    <text evidence="13">The sequence shown here is derived from an EMBL/GenBank/DDBJ whole genome shotgun (WGS) entry which is preliminary data.</text>
</comment>
<accession>A0A9W8KXZ7</accession>
<evidence type="ECO:0000256" key="9">
    <source>
        <dbReference type="RuleBase" id="RU367007"/>
    </source>
</evidence>
<dbReference type="OrthoDB" id="5561486at2759"/>
<keyword evidence="8 9" id="KW-0472">Membrane</keyword>
<comment type="function">
    <text evidence="9">Transfers mannose from Dol-P-mannose to Ser or Thr residues on proteins.</text>
</comment>
<dbReference type="PANTHER" id="PTHR10050:SF46">
    <property type="entry name" value="PROTEIN O-MANNOSYL-TRANSFERASE 2"/>
    <property type="match status" value="1"/>
</dbReference>
<dbReference type="PANTHER" id="PTHR10050">
    <property type="entry name" value="DOLICHYL-PHOSPHATE-MANNOSE--PROTEIN MANNOSYLTRANSFERASE"/>
    <property type="match status" value="1"/>
</dbReference>
<dbReference type="EMBL" id="JANBTW010000039">
    <property type="protein sequence ID" value="KAJ2676521.1"/>
    <property type="molecule type" value="Genomic_DNA"/>
</dbReference>
<evidence type="ECO:0000256" key="3">
    <source>
        <dbReference type="ARBA" id="ARBA00007222"/>
    </source>
</evidence>
<feature type="domain" description="Protein O-mannosyl-transferase C-terminal four TM" evidence="12">
    <location>
        <begin position="469"/>
        <end position="668"/>
    </location>
</feature>
<protein>
    <recommendedName>
        <fullName evidence="9">Dolichyl-phosphate-mannose--protein mannosyltransferase</fullName>
        <ecNumber evidence="9">2.4.1.109</ecNumber>
    </recommendedName>
</protein>
<evidence type="ECO:0000256" key="7">
    <source>
        <dbReference type="ARBA" id="ARBA00022989"/>
    </source>
</evidence>
<comment type="pathway">
    <text evidence="2 9">Protein modification; protein glycosylation.</text>
</comment>